<feature type="region of interest" description="Disordered" evidence="1">
    <location>
        <begin position="26"/>
        <end position="58"/>
    </location>
</feature>
<feature type="signal peptide" evidence="2">
    <location>
        <begin position="1"/>
        <end position="24"/>
    </location>
</feature>
<keyword evidence="2" id="KW-0732">Signal</keyword>
<evidence type="ECO:0000256" key="2">
    <source>
        <dbReference type="SAM" id="SignalP"/>
    </source>
</evidence>
<feature type="chain" id="PRO_5045579045" description="Zinc-binding metallo-peptidase" evidence="2">
    <location>
        <begin position="25"/>
        <end position="332"/>
    </location>
</feature>
<accession>A0ABX1X144</accession>
<evidence type="ECO:0000256" key="1">
    <source>
        <dbReference type="SAM" id="MobiDB-lite"/>
    </source>
</evidence>
<evidence type="ECO:0000313" key="3">
    <source>
        <dbReference type="EMBL" id="NOU62092.1"/>
    </source>
</evidence>
<name>A0ABX1X144_9BACT</name>
<sequence length="332" mass="38086">MKYLLRLKWALILLLFSFVIVSCSKDDDTPDNQDQQITDNIGKDDKDGDNGHDHGSSDFDYITNYEVKGDQLKKIKDYDVTGESLTFQKNEKQHKDIWKLVMDVIPDANRNYLSDFMLFHGEKSGTAGYVVQTKEDLTKWQFGIAMAYAFPNGVINSDGELAYTIIHEFGHIVTLNNTQVTAGTDANSSDTYHTGEGSSKANSYINKLYQNYWADIWDEYQEASNSEDEEKLAAFYEKYKERFVTQYASTNPGEDIAETFTYFVIKGDKPSGNSIADQKVRMLYEYEELIELRNYIRNNTKTKRSRMILPKAGAWKKANTFGDPKKVHNLTK</sequence>
<comment type="caution">
    <text evidence="3">The sequence shown here is derived from an EMBL/GenBank/DDBJ whole genome shotgun (WGS) entry which is preliminary data.</text>
</comment>
<gene>
    <name evidence="3" type="ORF">ELS83_20020</name>
</gene>
<protein>
    <recommendedName>
        <fullName evidence="5">Zinc-binding metallo-peptidase</fullName>
    </recommendedName>
</protein>
<evidence type="ECO:0000313" key="4">
    <source>
        <dbReference type="Proteomes" id="UP000732105"/>
    </source>
</evidence>
<organism evidence="3 4">
    <name type="scientific">Marinifilum caeruleilacunae</name>
    <dbReference type="NCBI Taxonomy" id="2499076"/>
    <lineage>
        <taxon>Bacteria</taxon>
        <taxon>Pseudomonadati</taxon>
        <taxon>Bacteroidota</taxon>
        <taxon>Bacteroidia</taxon>
        <taxon>Marinilabiliales</taxon>
        <taxon>Marinifilaceae</taxon>
    </lineage>
</organism>
<proteinExistence type="predicted"/>
<evidence type="ECO:0008006" key="5">
    <source>
        <dbReference type="Google" id="ProtNLM"/>
    </source>
</evidence>
<reference evidence="3 4" key="1">
    <citation type="submission" date="2018-12" db="EMBL/GenBank/DDBJ databases">
        <title>Marinifilum JC070 sp. nov., a marine bacterium isolated from Yongle Blue Hole in the South China Sea.</title>
        <authorList>
            <person name="Fu T."/>
        </authorList>
    </citation>
    <scope>NUCLEOTIDE SEQUENCE [LARGE SCALE GENOMIC DNA]</scope>
    <source>
        <strain evidence="3 4">JC070</strain>
    </source>
</reference>
<keyword evidence="4" id="KW-1185">Reference proteome</keyword>
<dbReference type="PROSITE" id="PS51257">
    <property type="entry name" value="PROKAR_LIPOPROTEIN"/>
    <property type="match status" value="1"/>
</dbReference>
<feature type="compositionally biased region" description="Basic and acidic residues" evidence="1">
    <location>
        <begin position="41"/>
        <end position="57"/>
    </location>
</feature>
<dbReference type="EMBL" id="RZNH01000052">
    <property type="protein sequence ID" value="NOU62092.1"/>
    <property type="molecule type" value="Genomic_DNA"/>
</dbReference>
<dbReference type="Proteomes" id="UP000732105">
    <property type="component" value="Unassembled WGS sequence"/>
</dbReference>
<dbReference type="RefSeq" id="WP_171597353.1">
    <property type="nucleotide sequence ID" value="NZ_RZNH01000052.1"/>
</dbReference>
<dbReference type="Gene3D" id="3.40.390.70">
    <property type="match status" value="1"/>
</dbReference>